<protein>
    <submittedName>
        <fullName evidence="1">Uncharacterized protein</fullName>
    </submittedName>
</protein>
<keyword evidence="2" id="KW-1185">Reference proteome</keyword>
<dbReference type="Proteomes" id="UP000489600">
    <property type="component" value="Unassembled WGS sequence"/>
</dbReference>
<dbReference type="EMBL" id="CABITT030000005">
    <property type="protein sequence ID" value="VVB05091.1"/>
    <property type="molecule type" value="Genomic_DNA"/>
</dbReference>
<gene>
    <name evidence="1" type="ORF">ANE_LOCUS15535</name>
</gene>
<dbReference type="AlphaFoldDB" id="A0A565BUN2"/>
<name>A0A565BUN2_9BRAS</name>
<organism evidence="1 2">
    <name type="scientific">Arabis nemorensis</name>
    <dbReference type="NCBI Taxonomy" id="586526"/>
    <lineage>
        <taxon>Eukaryota</taxon>
        <taxon>Viridiplantae</taxon>
        <taxon>Streptophyta</taxon>
        <taxon>Embryophyta</taxon>
        <taxon>Tracheophyta</taxon>
        <taxon>Spermatophyta</taxon>
        <taxon>Magnoliopsida</taxon>
        <taxon>eudicotyledons</taxon>
        <taxon>Gunneridae</taxon>
        <taxon>Pentapetalae</taxon>
        <taxon>rosids</taxon>
        <taxon>malvids</taxon>
        <taxon>Brassicales</taxon>
        <taxon>Brassicaceae</taxon>
        <taxon>Arabideae</taxon>
        <taxon>Arabis</taxon>
    </lineage>
</organism>
<evidence type="ECO:0000313" key="2">
    <source>
        <dbReference type="Proteomes" id="UP000489600"/>
    </source>
</evidence>
<proteinExistence type="predicted"/>
<comment type="caution">
    <text evidence="1">The sequence shown here is derived from an EMBL/GenBank/DDBJ whole genome shotgun (WGS) entry which is preliminary data.</text>
</comment>
<sequence length="145" mass="16594">MDSELKFPLDLGRSKPRRFSAEDIELLEQMHARVVQMHSSFREWKEELKSQLKAQLEEPKTLENVESLEHIPVLQVHGALDREEDRSKTEEQKLILPLGNIVEHLGCEPSLNQQTLPTMKPSAEPETIKLDPSLGQQYLEGKGLC</sequence>
<evidence type="ECO:0000313" key="1">
    <source>
        <dbReference type="EMBL" id="VVB05091.1"/>
    </source>
</evidence>
<reference evidence="1" key="1">
    <citation type="submission" date="2019-07" db="EMBL/GenBank/DDBJ databases">
        <authorList>
            <person name="Dittberner H."/>
        </authorList>
    </citation>
    <scope>NUCLEOTIDE SEQUENCE [LARGE SCALE GENOMIC DNA]</scope>
</reference>
<accession>A0A565BUN2</accession>